<dbReference type="PROSITE" id="PS50011">
    <property type="entry name" value="PROTEIN_KINASE_DOM"/>
    <property type="match status" value="1"/>
</dbReference>
<sequence length="325" mass="37515">MDLKQEFENIELSDLRVIATLGVGCFGRVELVQIANDTQRSFALKQMKKSQIAEMRQQRHIMFEKEIMEEVDCDFVVKLYKTFKDAKYIYLLMECCLGGELWTILRNKGHFDYGTTRFYTACVIEAFDYLHSRDIVYRDLKPENLLLDVKGYLKLVDFGFAKRVPDGRKTYTLCGTPEYVAPEVIKSKGHNISADYWSLGVLIYELLTGTNPFSGADSSATYEIILKGINAINFPRNITRNAAALIKELCRDNPDERLGFQKGGIDEIRKHKWYERFNWKSLRLRKLSPPILPKVHDVTDTSNFDTYPPNDSPPEDDLTGWDADF</sequence>
<dbReference type="PROSITE" id="PS51285">
    <property type="entry name" value="AGC_KINASE_CTER"/>
    <property type="match status" value="1"/>
</dbReference>
<dbReference type="InterPro" id="IPR000961">
    <property type="entry name" value="AGC-kinase_C"/>
</dbReference>
<dbReference type="InterPro" id="IPR017441">
    <property type="entry name" value="Protein_kinase_ATP_BS"/>
</dbReference>
<dbReference type="AlphaFoldDB" id="A0A6A4KLB0"/>
<comment type="similarity">
    <text evidence="1">Belongs to the protein kinase superfamily.</text>
</comment>
<dbReference type="GO" id="GO:0005524">
    <property type="term" value="F:ATP binding"/>
    <property type="evidence" value="ECO:0007669"/>
    <property type="project" value="UniProtKB-UniRule"/>
</dbReference>
<feature type="compositionally biased region" description="Acidic residues" evidence="2">
    <location>
        <begin position="313"/>
        <end position="325"/>
    </location>
</feature>
<keyword evidence="4" id="KW-1185">Reference proteome</keyword>
<accession>A0A6A4KLB0</accession>
<evidence type="ECO:0008006" key="5">
    <source>
        <dbReference type="Google" id="ProtNLM"/>
    </source>
</evidence>
<keyword evidence="1" id="KW-0418">Kinase</keyword>
<dbReference type="Pfam" id="PF00069">
    <property type="entry name" value="Pkinase"/>
    <property type="match status" value="1"/>
</dbReference>
<organism evidence="3 4">
    <name type="scientific">Apolygus lucorum</name>
    <name type="common">Small green plant bug</name>
    <name type="synonym">Lygocoris lucorum</name>
    <dbReference type="NCBI Taxonomy" id="248454"/>
    <lineage>
        <taxon>Eukaryota</taxon>
        <taxon>Metazoa</taxon>
        <taxon>Ecdysozoa</taxon>
        <taxon>Arthropoda</taxon>
        <taxon>Hexapoda</taxon>
        <taxon>Insecta</taxon>
        <taxon>Pterygota</taxon>
        <taxon>Neoptera</taxon>
        <taxon>Paraneoptera</taxon>
        <taxon>Hemiptera</taxon>
        <taxon>Heteroptera</taxon>
        <taxon>Panheteroptera</taxon>
        <taxon>Cimicomorpha</taxon>
        <taxon>Miridae</taxon>
        <taxon>Mirini</taxon>
        <taxon>Apolygus</taxon>
    </lineage>
</organism>
<dbReference type="InterPro" id="IPR011009">
    <property type="entry name" value="Kinase-like_dom_sf"/>
</dbReference>
<keyword evidence="1" id="KW-0067">ATP-binding</keyword>
<dbReference type="OrthoDB" id="63267at2759"/>
<gene>
    <name evidence="3" type="ORF">GE061_001184</name>
</gene>
<evidence type="ECO:0000256" key="2">
    <source>
        <dbReference type="SAM" id="MobiDB-lite"/>
    </source>
</evidence>
<evidence type="ECO:0000313" key="4">
    <source>
        <dbReference type="Proteomes" id="UP000466442"/>
    </source>
</evidence>
<keyword evidence="1" id="KW-0723">Serine/threonine-protein kinase</keyword>
<comment type="caution">
    <text evidence="3">The sequence shown here is derived from an EMBL/GenBank/DDBJ whole genome shotgun (WGS) entry which is preliminary data.</text>
</comment>
<feature type="region of interest" description="Disordered" evidence="2">
    <location>
        <begin position="298"/>
        <end position="325"/>
    </location>
</feature>
<dbReference type="InterPro" id="IPR000719">
    <property type="entry name" value="Prot_kinase_dom"/>
</dbReference>
<protein>
    <recommendedName>
        <fullName evidence="5">cGMP-dependent protein kinase</fullName>
    </recommendedName>
</protein>
<keyword evidence="1" id="KW-0808">Transferase</keyword>
<keyword evidence="1" id="KW-0547">Nucleotide-binding</keyword>
<evidence type="ECO:0000256" key="1">
    <source>
        <dbReference type="RuleBase" id="RU000304"/>
    </source>
</evidence>
<dbReference type="SMART" id="SM00133">
    <property type="entry name" value="S_TK_X"/>
    <property type="match status" value="1"/>
</dbReference>
<dbReference type="InterPro" id="IPR035014">
    <property type="entry name" value="STKc_cGK"/>
</dbReference>
<dbReference type="SMART" id="SM00220">
    <property type="entry name" value="S_TKc"/>
    <property type="match status" value="1"/>
</dbReference>
<reference evidence="3" key="1">
    <citation type="journal article" date="2021" name="Mol. Ecol. Resour.">
        <title>Apolygus lucorum genome provides insights into omnivorousness and mesophyll feeding.</title>
        <authorList>
            <person name="Liu Y."/>
            <person name="Liu H."/>
            <person name="Wang H."/>
            <person name="Huang T."/>
            <person name="Liu B."/>
            <person name="Yang B."/>
            <person name="Yin L."/>
            <person name="Li B."/>
            <person name="Zhang Y."/>
            <person name="Zhang S."/>
            <person name="Jiang F."/>
            <person name="Zhang X."/>
            <person name="Ren Y."/>
            <person name="Wang B."/>
            <person name="Wang S."/>
            <person name="Lu Y."/>
            <person name="Wu K."/>
            <person name="Fan W."/>
            <person name="Wang G."/>
        </authorList>
    </citation>
    <scope>NUCLEOTIDE SEQUENCE</scope>
    <source>
        <strain evidence="3">12Hb</strain>
    </source>
</reference>
<proteinExistence type="inferred from homology"/>
<dbReference type="CDD" id="cd05572">
    <property type="entry name" value="STKc_cGK"/>
    <property type="match status" value="1"/>
</dbReference>
<dbReference type="InterPro" id="IPR008271">
    <property type="entry name" value="Ser/Thr_kinase_AS"/>
</dbReference>
<dbReference type="Gene3D" id="1.10.510.10">
    <property type="entry name" value="Transferase(Phosphotransferase) domain 1"/>
    <property type="match status" value="1"/>
</dbReference>
<dbReference type="Proteomes" id="UP000466442">
    <property type="component" value="Linkage Group LG1"/>
</dbReference>
<dbReference type="PANTHER" id="PTHR24353">
    <property type="entry name" value="CYCLIC NUCLEOTIDE-DEPENDENT PROTEIN KINASE"/>
    <property type="match status" value="1"/>
</dbReference>
<dbReference type="SUPFAM" id="SSF56112">
    <property type="entry name" value="Protein kinase-like (PK-like)"/>
    <property type="match status" value="1"/>
</dbReference>
<name>A0A6A4KLB0_APOLU</name>
<evidence type="ECO:0000313" key="3">
    <source>
        <dbReference type="EMBL" id="KAF6216834.1"/>
    </source>
</evidence>
<dbReference type="PROSITE" id="PS00107">
    <property type="entry name" value="PROTEIN_KINASE_ATP"/>
    <property type="match status" value="1"/>
</dbReference>
<dbReference type="FunFam" id="1.10.510.10:FF:000210">
    <property type="entry name" value="Non-specific serine/threonine protein kinase"/>
    <property type="match status" value="1"/>
</dbReference>
<dbReference type="GO" id="GO:0004692">
    <property type="term" value="F:cGMP-dependent protein kinase activity"/>
    <property type="evidence" value="ECO:0007669"/>
    <property type="project" value="InterPro"/>
</dbReference>
<dbReference type="PANTHER" id="PTHR24353:SF111">
    <property type="match status" value="1"/>
</dbReference>
<dbReference type="PROSITE" id="PS00108">
    <property type="entry name" value="PROTEIN_KINASE_ST"/>
    <property type="match status" value="1"/>
</dbReference>
<dbReference type="Gene3D" id="3.30.200.20">
    <property type="entry name" value="Phosphorylase Kinase, domain 1"/>
    <property type="match status" value="1"/>
</dbReference>
<dbReference type="EMBL" id="WIXP02000001">
    <property type="protein sequence ID" value="KAF6216834.1"/>
    <property type="molecule type" value="Genomic_DNA"/>
</dbReference>